<feature type="signal peptide" evidence="1">
    <location>
        <begin position="1"/>
        <end position="27"/>
    </location>
</feature>
<dbReference type="EMBL" id="JBHTHX010001588">
    <property type="protein sequence ID" value="MFD0888970.1"/>
    <property type="molecule type" value="Genomic_DNA"/>
</dbReference>
<keyword evidence="3" id="KW-1185">Reference proteome</keyword>
<gene>
    <name evidence="2" type="ORF">ACFQ08_30925</name>
</gene>
<protein>
    <submittedName>
        <fullName evidence="2">Peptidase inhibitor family I36 protein</fullName>
    </submittedName>
</protein>
<evidence type="ECO:0000256" key="1">
    <source>
        <dbReference type="SAM" id="SignalP"/>
    </source>
</evidence>
<name>A0ABW3DYR9_9ACTN</name>
<feature type="chain" id="PRO_5047265733" evidence="1">
    <location>
        <begin position="28"/>
        <end position="125"/>
    </location>
</feature>
<comment type="caution">
    <text evidence="2">The sequence shown here is derived from an EMBL/GenBank/DDBJ whole genome shotgun (WGS) entry which is preliminary data.</text>
</comment>
<dbReference type="Proteomes" id="UP001597024">
    <property type="component" value="Unassembled WGS sequence"/>
</dbReference>
<dbReference type="Pfam" id="PF03995">
    <property type="entry name" value="Inhibitor_I36"/>
    <property type="match status" value="1"/>
</dbReference>
<reference evidence="3" key="1">
    <citation type="journal article" date="2019" name="Int. J. Syst. Evol. Microbiol.">
        <title>The Global Catalogue of Microorganisms (GCM) 10K type strain sequencing project: providing services to taxonomists for standard genome sequencing and annotation.</title>
        <authorList>
            <consortium name="The Broad Institute Genomics Platform"/>
            <consortium name="The Broad Institute Genome Sequencing Center for Infectious Disease"/>
            <person name="Wu L."/>
            <person name="Ma J."/>
        </authorList>
    </citation>
    <scope>NUCLEOTIDE SEQUENCE [LARGE SCALE GENOMIC DNA]</scope>
    <source>
        <strain evidence="3">CCUG 62974</strain>
    </source>
</reference>
<evidence type="ECO:0000313" key="2">
    <source>
        <dbReference type="EMBL" id="MFD0888970.1"/>
    </source>
</evidence>
<evidence type="ECO:0000313" key="3">
    <source>
        <dbReference type="Proteomes" id="UP001597024"/>
    </source>
</evidence>
<organism evidence="2 3">
    <name type="scientific">Streptosporangium algeriense</name>
    <dbReference type="NCBI Taxonomy" id="1682748"/>
    <lineage>
        <taxon>Bacteria</taxon>
        <taxon>Bacillati</taxon>
        <taxon>Actinomycetota</taxon>
        <taxon>Actinomycetes</taxon>
        <taxon>Streptosporangiales</taxon>
        <taxon>Streptosporangiaceae</taxon>
        <taxon>Streptosporangium</taxon>
    </lineage>
</organism>
<keyword evidence="1" id="KW-0732">Signal</keyword>
<sequence length="125" mass="13264">MNTLTRWAALTAAAVTVGAGLAMPASAATISVQPTTVREGFVCPLVIAVCGFAQPGGYGQRVLLLGERGRIVPPLRSAANNTPDFWCFYSQSDFRGDRREVSPGEKVENFGFAVNSASPGRCAWQ</sequence>
<proteinExistence type="predicted"/>
<accession>A0ABW3DYR9</accession>